<feature type="compositionally biased region" description="Low complexity" evidence="1">
    <location>
        <begin position="700"/>
        <end position="715"/>
    </location>
</feature>
<feature type="compositionally biased region" description="Polar residues" evidence="1">
    <location>
        <begin position="757"/>
        <end position="773"/>
    </location>
</feature>
<dbReference type="InterPro" id="IPR052577">
    <property type="entry name" value="VWA7"/>
</dbReference>
<feature type="compositionally biased region" description="Low complexity" evidence="1">
    <location>
        <begin position="870"/>
        <end position="879"/>
    </location>
</feature>
<dbReference type="AlphaFoldDB" id="A0A9X9MEU1"/>
<gene>
    <name evidence="2" type="ORF">BGT96224V316_LOCUS3006</name>
</gene>
<feature type="compositionally biased region" description="Polar residues" evidence="1">
    <location>
        <begin position="839"/>
        <end position="855"/>
    </location>
</feature>
<feature type="region of interest" description="Disordered" evidence="1">
    <location>
        <begin position="648"/>
        <end position="1053"/>
    </location>
</feature>
<feature type="compositionally biased region" description="Polar residues" evidence="1">
    <location>
        <begin position="921"/>
        <end position="937"/>
    </location>
</feature>
<name>A0A9X9MEU1_BLUGR</name>
<feature type="compositionally biased region" description="Low complexity" evidence="1">
    <location>
        <begin position="911"/>
        <end position="920"/>
    </location>
</feature>
<feature type="compositionally biased region" description="Polar residues" evidence="1">
    <location>
        <begin position="663"/>
        <end position="691"/>
    </location>
</feature>
<dbReference type="Pfam" id="PF07217">
    <property type="entry name" value="Het-C"/>
    <property type="match status" value="1"/>
</dbReference>
<feature type="compositionally biased region" description="Polar residues" evidence="1">
    <location>
        <begin position="798"/>
        <end position="814"/>
    </location>
</feature>
<dbReference type="PANTHER" id="PTHR14905">
    <property type="entry name" value="NG37"/>
    <property type="match status" value="1"/>
</dbReference>
<evidence type="ECO:0000256" key="1">
    <source>
        <dbReference type="SAM" id="MobiDB-lite"/>
    </source>
</evidence>
<feature type="compositionally biased region" description="Polar residues" evidence="1">
    <location>
        <begin position="880"/>
        <end position="896"/>
    </location>
</feature>
<feature type="compositionally biased region" description="Gly residues" evidence="1">
    <location>
        <begin position="986"/>
        <end position="995"/>
    </location>
</feature>
<protein>
    <submittedName>
        <fullName evidence="2">Bgt-5402</fullName>
    </submittedName>
</protein>
<accession>A0A9X9MEU1</accession>
<reference evidence="2 3" key="1">
    <citation type="submission" date="2018-08" db="EMBL/GenBank/DDBJ databases">
        <authorList>
            <person name="Muller C M."/>
        </authorList>
    </citation>
    <scope>NUCLEOTIDE SEQUENCE [LARGE SCALE GENOMIC DNA]</scope>
</reference>
<organism evidence="2 3">
    <name type="scientific">Blumeria graminis f. sp. tritici</name>
    <dbReference type="NCBI Taxonomy" id="62690"/>
    <lineage>
        <taxon>Eukaryota</taxon>
        <taxon>Fungi</taxon>
        <taxon>Dikarya</taxon>
        <taxon>Ascomycota</taxon>
        <taxon>Pezizomycotina</taxon>
        <taxon>Leotiomycetes</taxon>
        <taxon>Erysiphales</taxon>
        <taxon>Erysiphaceae</taxon>
        <taxon>Blumeria</taxon>
    </lineage>
</organism>
<proteinExistence type="predicted"/>
<feature type="region of interest" description="Disordered" evidence="1">
    <location>
        <begin position="557"/>
        <end position="594"/>
    </location>
</feature>
<feature type="compositionally biased region" description="Low complexity" evidence="1">
    <location>
        <begin position="829"/>
        <end position="838"/>
    </location>
</feature>
<dbReference type="InterPro" id="IPR010816">
    <property type="entry name" value="Het-C"/>
</dbReference>
<dbReference type="Proteomes" id="UP000324639">
    <property type="component" value="Chromosome Bgt_-05"/>
</dbReference>
<feature type="compositionally biased region" description="Low complexity" evidence="1">
    <location>
        <begin position="952"/>
        <end position="961"/>
    </location>
</feature>
<keyword evidence="3" id="KW-1185">Reference proteome</keyword>
<feature type="compositionally biased region" description="Low complexity" evidence="1">
    <location>
        <begin position="788"/>
        <end position="797"/>
    </location>
</feature>
<feature type="compositionally biased region" description="Basic and acidic residues" evidence="1">
    <location>
        <begin position="653"/>
        <end position="662"/>
    </location>
</feature>
<feature type="compositionally biased region" description="Low complexity" evidence="1">
    <location>
        <begin position="747"/>
        <end position="756"/>
    </location>
</feature>
<feature type="compositionally biased region" description="Polar residues" evidence="1">
    <location>
        <begin position="716"/>
        <end position="732"/>
    </location>
</feature>
<dbReference type="EMBL" id="LR026988">
    <property type="protein sequence ID" value="VDB83873.1"/>
    <property type="molecule type" value="Genomic_DNA"/>
</dbReference>
<sequence>MSVSYLSITAFYITVVILLARPIHAFGAGNIASVSTIEGSNWRHGDIEDTLLLLLMSKSAGGKKFDKLSVARVYFGNWLRDYSQAIDVGTVKYVSAEAIRILLWILGFMTFGYGTKEFEVTASRLGCYRPEDHIDNPKDYADNVDASQYDSRLRGPVNERIELAIDPKTGMKNYIANERVNIMTSALHVRKIFVESVRLGRSYARTNNKDELFEALRLLGTGLHCLEDFSAHSNYIELALIELGERNTFPHVGSRTQIRLEGSRESVFPLVTGTFGGVDFLHSVLGEFNDKATQSEIQQLEGTMKADSKGNTSLLKELLNKIPAGILGGKNDANRADQLKTDAAAAQVNNVRVSPRKPEEFTRQMQEIVKQIFPIIEWHDDVMKNLTETIEKLPILPDLISTLEEQLNIFVFSLIAPFILPVINQVKDELSTGSSEIIKSSVDKQFVVFNDDHSSDPTHSMLSKDHFSNILNEPAGLIASEVLKWVVPQLIQCWDDENIDCNRTINRIVNGVFNHPAQRDHGEDGAMDGRRIMFEVVNKWWSKIDSHKKNELRQKLSRNGVQNGDNHVGSKDSGHGCGHPIKMSKKTKNGKLGSGAAAMAMNELSSAFTGKKTSGGSSNMGKLASNVVGGGHLGGLVGAIAEGAGESLFSGHKNSDAQHHDSSSPTQQEDYMQNSTTNMYGGGNNAQSGYPQTKHHGSSGHESSGYGQESSYKQSHSGNEYDSGNNAPSGYPQTKHHGSSGHGSSGYGQESSYKQSHSGNEYDSGNNAPSGYPQTKHHGSSGHGSSGYGQESSYKQSHSGNEYDSGNNAPSGYPQTKHHGSSGHGSSGYGQESSYKQSHSGNEYDSGNNAPSGYPQTKHHGSSGHGSSGYGQESSYKQSHSGNEYDSGNNAPSGYPQTKHHGSSGHGSSGYGQESSYKQSHSGNEYDSGNNAPSGYPQTKHHGSSGHGSSGYGQESSYKQSHSGNEYDSGNNAPSGYPQTKHHGSSGHGSSGYGQGKQPTQDFSEPSYQDGLSHKTHSASKNFGSSSSQGRESHQSYGGNDSVGGSSKYDEQGNYGKIHEVCEIENFGFII</sequence>
<feature type="compositionally biased region" description="Polar residues" evidence="1">
    <location>
        <begin position="962"/>
        <end position="978"/>
    </location>
</feature>
<evidence type="ECO:0000313" key="2">
    <source>
        <dbReference type="EMBL" id="VDB83873.1"/>
    </source>
</evidence>
<evidence type="ECO:0000313" key="3">
    <source>
        <dbReference type="Proteomes" id="UP000324639"/>
    </source>
</evidence>
<feature type="compositionally biased region" description="Polar residues" evidence="1">
    <location>
        <begin position="997"/>
        <end position="1007"/>
    </location>
</feature>
<dbReference type="PANTHER" id="PTHR14905:SF11">
    <property type="entry name" value="TINC (EUROFUNG)"/>
    <property type="match status" value="1"/>
</dbReference>